<evidence type="ECO:0000313" key="3">
    <source>
        <dbReference type="Proteomes" id="UP000777438"/>
    </source>
</evidence>
<keyword evidence="1" id="KW-0732">Signal</keyword>
<evidence type="ECO:0000256" key="1">
    <source>
        <dbReference type="SAM" id="SignalP"/>
    </source>
</evidence>
<protein>
    <recommendedName>
        <fullName evidence="4">Cell wall protein PhiA</fullName>
    </recommendedName>
</protein>
<reference evidence="2 3" key="1">
    <citation type="journal article" date="2021" name="Nat. Commun.">
        <title>Genetic determinants of endophytism in the Arabidopsis root mycobiome.</title>
        <authorList>
            <person name="Mesny F."/>
            <person name="Miyauchi S."/>
            <person name="Thiergart T."/>
            <person name="Pickel B."/>
            <person name="Atanasova L."/>
            <person name="Karlsson M."/>
            <person name="Huettel B."/>
            <person name="Barry K.W."/>
            <person name="Haridas S."/>
            <person name="Chen C."/>
            <person name="Bauer D."/>
            <person name="Andreopoulos W."/>
            <person name="Pangilinan J."/>
            <person name="LaButti K."/>
            <person name="Riley R."/>
            <person name="Lipzen A."/>
            <person name="Clum A."/>
            <person name="Drula E."/>
            <person name="Henrissat B."/>
            <person name="Kohler A."/>
            <person name="Grigoriev I.V."/>
            <person name="Martin F.M."/>
            <person name="Hacquard S."/>
        </authorList>
    </citation>
    <scope>NUCLEOTIDE SEQUENCE [LARGE SCALE GENOMIC DNA]</scope>
    <source>
        <strain evidence="2 3">MPI-CAGE-CH-0241</strain>
    </source>
</reference>
<sequence length="193" mass="20107">MQFKTLAAQLAVVGLASALPQPSATQSATPVATPSAFSILTLRSGSDIHFNNFNAALSSIFLQLPKSNATCDAESDGAATFYLKDGELHLYSTENPPQKLYADRSGMGQGKLGYVTGAQPAPRNGELTGWGLDESGNLNLNGAGFLACPNSIEDSWSVWVNAGVSEPAGNSGCLGFSARAVEVTEPNSCLYTQ</sequence>
<proteinExistence type="predicted"/>
<evidence type="ECO:0000313" key="2">
    <source>
        <dbReference type="EMBL" id="KAH6880784.1"/>
    </source>
</evidence>
<feature type="chain" id="PRO_5040366899" description="Cell wall protein PhiA" evidence="1">
    <location>
        <begin position="19"/>
        <end position="193"/>
    </location>
</feature>
<dbReference type="EMBL" id="JAGPYM010000025">
    <property type="protein sequence ID" value="KAH6880784.1"/>
    <property type="molecule type" value="Genomic_DNA"/>
</dbReference>
<dbReference type="AlphaFoldDB" id="A0A9P8VWD8"/>
<dbReference type="OrthoDB" id="4093325at2759"/>
<accession>A0A9P8VWD8</accession>
<keyword evidence="3" id="KW-1185">Reference proteome</keyword>
<comment type="caution">
    <text evidence="2">The sequence shown here is derived from an EMBL/GenBank/DDBJ whole genome shotgun (WGS) entry which is preliminary data.</text>
</comment>
<name>A0A9P8VWD8_9HYPO</name>
<dbReference type="Proteomes" id="UP000777438">
    <property type="component" value="Unassembled WGS sequence"/>
</dbReference>
<organism evidence="2 3">
    <name type="scientific">Thelonectria olida</name>
    <dbReference type="NCBI Taxonomy" id="1576542"/>
    <lineage>
        <taxon>Eukaryota</taxon>
        <taxon>Fungi</taxon>
        <taxon>Dikarya</taxon>
        <taxon>Ascomycota</taxon>
        <taxon>Pezizomycotina</taxon>
        <taxon>Sordariomycetes</taxon>
        <taxon>Hypocreomycetidae</taxon>
        <taxon>Hypocreales</taxon>
        <taxon>Nectriaceae</taxon>
        <taxon>Thelonectria</taxon>
    </lineage>
</organism>
<gene>
    <name evidence="2" type="ORF">B0T10DRAFT_495237</name>
</gene>
<evidence type="ECO:0008006" key="4">
    <source>
        <dbReference type="Google" id="ProtNLM"/>
    </source>
</evidence>
<feature type="signal peptide" evidence="1">
    <location>
        <begin position="1"/>
        <end position="18"/>
    </location>
</feature>